<dbReference type="Proteomes" id="UP000299102">
    <property type="component" value="Unassembled WGS sequence"/>
</dbReference>
<organism evidence="1 2">
    <name type="scientific">Eumeta variegata</name>
    <name type="common">Bagworm moth</name>
    <name type="synonym">Eumeta japonica</name>
    <dbReference type="NCBI Taxonomy" id="151549"/>
    <lineage>
        <taxon>Eukaryota</taxon>
        <taxon>Metazoa</taxon>
        <taxon>Ecdysozoa</taxon>
        <taxon>Arthropoda</taxon>
        <taxon>Hexapoda</taxon>
        <taxon>Insecta</taxon>
        <taxon>Pterygota</taxon>
        <taxon>Neoptera</taxon>
        <taxon>Endopterygota</taxon>
        <taxon>Lepidoptera</taxon>
        <taxon>Glossata</taxon>
        <taxon>Ditrysia</taxon>
        <taxon>Tineoidea</taxon>
        <taxon>Psychidae</taxon>
        <taxon>Oiketicinae</taxon>
        <taxon>Eumeta</taxon>
    </lineage>
</organism>
<reference evidence="1 2" key="1">
    <citation type="journal article" date="2019" name="Commun. Biol.">
        <title>The bagworm genome reveals a unique fibroin gene that provides high tensile strength.</title>
        <authorList>
            <person name="Kono N."/>
            <person name="Nakamura H."/>
            <person name="Ohtoshi R."/>
            <person name="Tomita M."/>
            <person name="Numata K."/>
            <person name="Arakawa K."/>
        </authorList>
    </citation>
    <scope>NUCLEOTIDE SEQUENCE [LARGE SCALE GENOMIC DNA]</scope>
</reference>
<accession>A0A4C2A6L0</accession>
<proteinExistence type="predicted"/>
<comment type="caution">
    <text evidence="1">The sequence shown here is derived from an EMBL/GenBank/DDBJ whole genome shotgun (WGS) entry which is preliminary data.</text>
</comment>
<sequence>MPQLSGPSLLWLQFDMLASKLPRGALPNRCGRLNYFTVLAVSSSVDLLRDRRHAPSFSLRDDKPDGGLRYSNLIRRVPEHVKPSLPDVFCHIVGSKGTATDSDARPQWADPESLGFKAFDPK</sequence>
<evidence type="ECO:0000313" key="1">
    <source>
        <dbReference type="EMBL" id="GBP94527.1"/>
    </source>
</evidence>
<dbReference type="EMBL" id="BGZK01002514">
    <property type="protein sequence ID" value="GBP94527.1"/>
    <property type="molecule type" value="Genomic_DNA"/>
</dbReference>
<keyword evidence="2" id="KW-1185">Reference proteome</keyword>
<dbReference type="AlphaFoldDB" id="A0A4C2A6L0"/>
<protein>
    <submittedName>
        <fullName evidence="1">Uncharacterized protein</fullName>
    </submittedName>
</protein>
<evidence type="ECO:0000313" key="2">
    <source>
        <dbReference type="Proteomes" id="UP000299102"/>
    </source>
</evidence>
<name>A0A4C2A6L0_EUMVA</name>
<gene>
    <name evidence="1" type="ORF">EVAR_6203_1</name>
</gene>